<dbReference type="Proteomes" id="UP000193411">
    <property type="component" value="Unassembled WGS sequence"/>
</dbReference>
<sequence>MQAAYPTTPFKLGPSLVQVEASAGLLDKQSESDHCSRLQHTANRFADGGHNLGLLLLDIRVETCGRVHIIRFNNLAIVTIGQLGTIGTKGGAMMQALVSTRLHAASTRAISPHELGSESNAKTEQPHRGSSDEDRSRQIPRDHSGQRQWRIEQRTAGSRLLRDRMWVTTATQGDRGRKGTFVR</sequence>
<accession>A0A1Y2HPC0</accession>
<feature type="compositionally biased region" description="Basic and acidic residues" evidence="1">
    <location>
        <begin position="124"/>
        <end position="153"/>
    </location>
</feature>
<evidence type="ECO:0000313" key="3">
    <source>
        <dbReference type="Proteomes" id="UP000193411"/>
    </source>
</evidence>
<feature type="region of interest" description="Disordered" evidence="1">
    <location>
        <begin position="111"/>
        <end position="154"/>
    </location>
</feature>
<gene>
    <name evidence="2" type="ORF">BCR44DRAFT_194431</name>
</gene>
<comment type="caution">
    <text evidence="2">The sequence shown here is derived from an EMBL/GenBank/DDBJ whole genome shotgun (WGS) entry which is preliminary data.</text>
</comment>
<protein>
    <submittedName>
        <fullName evidence="2">Uncharacterized protein</fullName>
    </submittedName>
</protein>
<proteinExistence type="predicted"/>
<reference evidence="2 3" key="1">
    <citation type="submission" date="2016-07" db="EMBL/GenBank/DDBJ databases">
        <title>Pervasive Adenine N6-methylation of Active Genes in Fungi.</title>
        <authorList>
            <consortium name="DOE Joint Genome Institute"/>
            <person name="Mondo S.J."/>
            <person name="Dannebaum R.O."/>
            <person name="Kuo R.C."/>
            <person name="Labutti K."/>
            <person name="Haridas S."/>
            <person name="Kuo A."/>
            <person name="Salamov A."/>
            <person name="Ahrendt S.R."/>
            <person name="Lipzen A."/>
            <person name="Sullivan W."/>
            <person name="Andreopoulos W.B."/>
            <person name="Clum A."/>
            <person name="Lindquist E."/>
            <person name="Daum C."/>
            <person name="Ramamoorthy G.K."/>
            <person name="Gryganskyi A."/>
            <person name="Culley D."/>
            <person name="Magnuson J.K."/>
            <person name="James T.Y."/>
            <person name="O'Malley M.A."/>
            <person name="Stajich J.E."/>
            <person name="Spatafora J.W."/>
            <person name="Visel A."/>
            <person name="Grigoriev I.V."/>
        </authorList>
    </citation>
    <scope>NUCLEOTIDE SEQUENCE [LARGE SCALE GENOMIC DNA]</scope>
    <source>
        <strain evidence="2 3">PL171</strain>
    </source>
</reference>
<dbReference type="EMBL" id="MCFL01000017">
    <property type="protein sequence ID" value="ORZ36379.1"/>
    <property type="molecule type" value="Genomic_DNA"/>
</dbReference>
<dbReference type="AlphaFoldDB" id="A0A1Y2HPC0"/>
<organism evidence="2 3">
    <name type="scientific">Catenaria anguillulae PL171</name>
    <dbReference type="NCBI Taxonomy" id="765915"/>
    <lineage>
        <taxon>Eukaryota</taxon>
        <taxon>Fungi</taxon>
        <taxon>Fungi incertae sedis</taxon>
        <taxon>Blastocladiomycota</taxon>
        <taxon>Blastocladiomycetes</taxon>
        <taxon>Blastocladiales</taxon>
        <taxon>Catenariaceae</taxon>
        <taxon>Catenaria</taxon>
    </lineage>
</organism>
<keyword evidence="3" id="KW-1185">Reference proteome</keyword>
<evidence type="ECO:0000256" key="1">
    <source>
        <dbReference type="SAM" id="MobiDB-lite"/>
    </source>
</evidence>
<name>A0A1Y2HPC0_9FUNG</name>
<evidence type="ECO:0000313" key="2">
    <source>
        <dbReference type="EMBL" id="ORZ36379.1"/>
    </source>
</evidence>